<dbReference type="PANTHER" id="PTHR11440">
    <property type="entry name" value="LECITHIN-CHOLESTEROL ACYLTRANSFERASE-RELATED"/>
    <property type="match status" value="1"/>
</dbReference>
<feature type="compositionally biased region" description="Polar residues" evidence="1">
    <location>
        <begin position="92"/>
        <end position="118"/>
    </location>
</feature>
<organism evidence="2 3">
    <name type="scientific">[Torrubiella] hemipterigena</name>
    <dbReference type="NCBI Taxonomy" id="1531966"/>
    <lineage>
        <taxon>Eukaryota</taxon>
        <taxon>Fungi</taxon>
        <taxon>Dikarya</taxon>
        <taxon>Ascomycota</taxon>
        <taxon>Pezizomycotina</taxon>
        <taxon>Sordariomycetes</taxon>
        <taxon>Hypocreomycetidae</taxon>
        <taxon>Hypocreales</taxon>
        <taxon>Clavicipitaceae</taxon>
        <taxon>Clavicipitaceae incertae sedis</taxon>
        <taxon>'Torrubiella' clade</taxon>
    </lineage>
</organism>
<feature type="region of interest" description="Disordered" evidence="1">
    <location>
        <begin position="173"/>
        <end position="213"/>
    </location>
</feature>
<reference evidence="2 3" key="1">
    <citation type="journal article" date="2015" name="Genome Announc.">
        <title>Draft Genome Sequence and Gene Annotation of the Entomopathogenic Fungus Verticillium hemipterigenum.</title>
        <authorList>
            <person name="Horn F."/>
            <person name="Habel A."/>
            <person name="Scharf D.H."/>
            <person name="Dworschak J."/>
            <person name="Brakhage A.A."/>
            <person name="Guthke R."/>
            <person name="Hertweck C."/>
            <person name="Linde J."/>
        </authorList>
    </citation>
    <scope>NUCLEOTIDE SEQUENCE [LARGE SCALE GENOMIC DNA]</scope>
</reference>
<dbReference type="Proteomes" id="UP000039046">
    <property type="component" value="Unassembled WGS sequence"/>
</dbReference>
<feature type="compositionally biased region" description="Low complexity" evidence="1">
    <location>
        <begin position="657"/>
        <end position="669"/>
    </location>
</feature>
<dbReference type="InterPro" id="IPR029058">
    <property type="entry name" value="AB_hydrolase_fold"/>
</dbReference>
<dbReference type="AlphaFoldDB" id="A0A0A1TRG3"/>
<feature type="compositionally biased region" description="Low complexity" evidence="1">
    <location>
        <begin position="80"/>
        <end position="91"/>
    </location>
</feature>
<dbReference type="EMBL" id="CDHN01000006">
    <property type="protein sequence ID" value="CEJ93857.1"/>
    <property type="molecule type" value="Genomic_DNA"/>
</dbReference>
<protein>
    <submittedName>
        <fullName evidence="2">Uncharacterized protein</fullName>
    </submittedName>
</protein>
<keyword evidence="3" id="KW-1185">Reference proteome</keyword>
<feature type="region of interest" description="Disordered" evidence="1">
    <location>
        <begin position="64"/>
        <end position="149"/>
    </location>
</feature>
<feature type="region of interest" description="Disordered" evidence="1">
    <location>
        <begin position="1"/>
        <end position="35"/>
    </location>
</feature>
<sequence>MSISIDTVAAKGYRRPASPDQDDIDDGDSILSTHDDVQAVMQPALSPVASRYTSLRTPAVEKAAVIKSGGPRGYFDLGIDDSPPSRSDSTPLTVRSPSQQPKTSSPAHAATWTSSGKSPESKDTRTRTTRTVLGVALGPSRNRSRSAGHEALKKLQKAFPSLNMSSNFLPSLPNALRFNDSKPSPPKSPPRSRKASDPPQAAPPTRSPPSTLLDSARLPIHDHILLPNDTITDLPPRPSTSCAPGLRPKALRRVTSDESMLYHSLSRTSSLGDDARFQDVRDMVNIRLIAIRDSLPDVPSFKMPTLPSFQELSKRSSLSLNNIFSSDPVSDSPPARDLNGHDSPPEVSDEPSDILDRVLQDLTGDIVILGGYRGSILRSAEPPHHQLWAPFKLGLNMRKANLEVGLEDEDEENMPQTIIPSGMLKNIGPIDISRKFFKKLRSCENAKAGKLRVWDFGYDWRLSPARLSQALQDFLAKLPSNQPGVSPDAKGAIVVAHSLGGLITRHAVNQRPGLFAGVLYAGVPQGCINILGPLRNGDPVLFNEKLLTAKVNFSIRTSFLLLPDTGLCFVDQNTGEDYPIDFFNPDDWVKSRLSPCVADVLPPYNKPSQTTSPLTSLFPNTFLRSRSASKSEHKTANGYAAAADTTTPDVNAVAAETTNGTSTTTADQAAPLSDPEQRRNYEYLAKTLAATKLFRSQLAHSSEHESKNAYPPLALIYGKDIPTVFAVRVQNREAIAHSDCYDDLIFRSGDGVVLAKEAMLPDGYAAVRGGRVSSERGHITLLGDFPALGKALEALLRGRRKGIGLGIDALRS</sequence>
<feature type="region of interest" description="Disordered" evidence="1">
    <location>
        <begin position="657"/>
        <end position="677"/>
    </location>
</feature>
<feature type="region of interest" description="Disordered" evidence="1">
    <location>
        <begin position="323"/>
        <end position="352"/>
    </location>
</feature>
<evidence type="ECO:0000313" key="3">
    <source>
        <dbReference type="Proteomes" id="UP000039046"/>
    </source>
</evidence>
<dbReference type="HOGENOM" id="CLU_007657_0_0_1"/>
<feature type="region of interest" description="Disordered" evidence="1">
    <location>
        <begin position="228"/>
        <end position="247"/>
    </location>
</feature>
<dbReference type="OrthoDB" id="10250441at2759"/>
<proteinExistence type="predicted"/>
<evidence type="ECO:0000313" key="2">
    <source>
        <dbReference type="EMBL" id="CEJ93857.1"/>
    </source>
</evidence>
<accession>A0A0A1TRG3</accession>
<evidence type="ECO:0000256" key="1">
    <source>
        <dbReference type="SAM" id="MobiDB-lite"/>
    </source>
</evidence>
<dbReference type="SUPFAM" id="SSF53474">
    <property type="entry name" value="alpha/beta-Hydrolases"/>
    <property type="match status" value="1"/>
</dbReference>
<dbReference type="Gene3D" id="3.40.50.1820">
    <property type="entry name" value="alpha/beta hydrolase"/>
    <property type="match status" value="1"/>
</dbReference>
<gene>
    <name evidence="2" type="ORF">VHEMI09423</name>
</gene>
<name>A0A0A1TRG3_9HYPO</name>